<evidence type="ECO:0000313" key="2">
    <source>
        <dbReference type="EMBL" id="KYL03903.1"/>
    </source>
</evidence>
<evidence type="ECO:0000256" key="1">
    <source>
        <dbReference type="SAM" id="MobiDB-lite"/>
    </source>
</evidence>
<organism evidence="2 3">
    <name type="scientific">Fusobacterium necrophorum subsp. funduliforme</name>
    <dbReference type="NCBI Taxonomy" id="143387"/>
    <lineage>
        <taxon>Bacteria</taxon>
        <taxon>Fusobacteriati</taxon>
        <taxon>Fusobacteriota</taxon>
        <taxon>Fusobacteriia</taxon>
        <taxon>Fusobacteriales</taxon>
        <taxon>Fusobacteriaceae</taxon>
        <taxon>Fusobacterium</taxon>
    </lineage>
</organism>
<dbReference type="Proteomes" id="UP000075816">
    <property type="component" value="Unassembled WGS sequence"/>
</dbReference>
<gene>
    <name evidence="2" type="ORF">A2J07_10990</name>
</gene>
<sequence>MGEKKRRGYATQKQQDAATKRYLATEKGKEARKKTVAKSQAKKFVKEFANLEELEELQKILIKEIGGMKMKKWEDVKESVNLSTDVYVDKDNVGKNGDCIVDIIAGKYKGFSVFGKMAFGEEENEIIIDNAAELYNPAE</sequence>
<comment type="caution">
    <text evidence="2">The sequence shown here is derived from an EMBL/GenBank/DDBJ whole genome shotgun (WGS) entry which is preliminary data.</text>
</comment>
<dbReference type="AlphaFoldDB" id="A0A162IQJ9"/>
<protein>
    <submittedName>
        <fullName evidence="2">Uncharacterized protein</fullName>
    </submittedName>
</protein>
<evidence type="ECO:0000313" key="3">
    <source>
        <dbReference type="Proteomes" id="UP000075816"/>
    </source>
</evidence>
<proteinExistence type="predicted"/>
<name>A0A162IQJ9_9FUSO</name>
<feature type="region of interest" description="Disordered" evidence="1">
    <location>
        <begin position="1"/>
        <end position="24"/>
    </location>
</feature>
<accession>A0A162IQJ9</accession>
<dbReference type="RefSeq" id="WP_062681070.1">
    <property type="nucleotide sequence ID" value="NZ_LVEA01000037.1"/>
</dbReference>
<dbReference type="EMBL" id="LVEA01000037">
    <property type="protein sequence ID" value="KYL03903.1"/>
    <property type="molecule type" value="Genomic_DNA"/>
</dbReference>
<reference evidence="2 3" key="1">
    <citation type="submission" date="2016-03" db="EMBL/GenBank/DDBJ databases">
        <title>Comparative genomics of human isolates of Fusobacterium necrophorum.</title>
        <authorList>
            <person name="Jensen A."/>
            <person name="Bank S."/>
            <person name="Andersen P.S."/>
            <person name="Kristensen L.H."/>
            <person name="Prag J."/>
        </authorList>
    </citation>
    <scope>NUCLEOTIDE SEQUENCE [LARGE SCALE GENOMIC DNA]</scope>
    <source>
        <strain evidence="2 3">LS_1264</strain>
    </source>
</reference>